<accession>A0A167G8E6</accession>
<dbReference type="PANTHER" id="PTHR12788:SF10">
    <property type="entry name" value="PROTEIN-TYROSINE SULFOTRANSFERASE"/>
    <property type="match status" value="1"/>
</dbReference>
<evidence type="ECO:0000313" key="2">
    <source>
        <dbReference type="EMBL" id="OAB77326.1"/>
    </source>
</evidence>
<dbReference type="PANTHER" id="PTHR12788">
    <property type="entry name" value="PROTEIN-TYROSINE SULFOTRANSFERASE 2"/>
    <property type="match status" value="1"/>
</dbReference>
<dbReference type="InterPro" id="IPR027417">
    <property type="entry name" value="P-loop_NTPase"/>
</dbReference>
<keyword evidence="3" id="KW-1185">Reference proteome</keyword>
<sequence length="287" mass="33327">MKNTPIIIIGSGRSGTNMLRDIITSIDGFETWDCDEINPIWRYGNREYPTDELPVENATPRVKKFIRSKFEQLQKNTKAEYVVEKTCANSLRLNYVYEIFPDAKYVIINRDGRDVVPSAMKRWVSSFELSYTLKKLRYVPLKDLFYYVSRFGMNRVKKIFSKEASLSFWGPLYQGIDKDVASLTLMEVCANQWKHCAENTLQHRKMISKDQIFDITYESFVARPEEEMKRLLGFFGTSLSEDKIKELVTNVSTKSVGSHKKKFSEEELATLEQITLPTLKKLGYQGE</sequence>
<organism evidence="2 3">
    <name type="scientific">Cochleicola gelatinilyticus</name>
    <dbReference type="NCBI Taxonomy" id="1763537"/>
    <lineage>
        <taxon>Bacteria</taxon>
        <taxon>Pseudomonadati</taxon>
        <taxon>Bacteroidota</taxon>
        <taxon>Flavobacteriia</taxon>
        <taxon>Flavobacteriales</taxon>
        <taxon>Flavobacteriaceae</taxon>
        <taxon>Cochleicola</taxon>
    </lineage>
</organism>
<dbReference type="Proteomes" id="UP000077013">
    <property type="component" value="Unassembled WGS sequence"/>
</dbReference>
<dbReference type="EMBL" id="LRXL01000049">
    <property type="protein sequence ID" value="OAB77326.1"/>
    <property type="molecule type" value="Genomic_DNA"/>
</dbReference>
<dbReference type="STRING" id="1763537.ULVI_12545"/>
<proteinExistence type="predicted"/>
<protein>
    <submittedName>
        <fullName evidence="2">Uncharacterized protein</fullName>
    </submittedName>
</protein>
<comment type="caution">
    <text evidence="2">The sequence shown here is derived from an EMBL/GenBank/DDBJ whole genome shotgun (WGS) entry which is preliminary data.</text>
</comment>
<name>A0A167G8E6_9FLAO</name>
<reference evidence="2 3" key="1">
    <citation type="submission" date="2016-02" db="EMBL/GenBank/DDBJ databases">
        <title>Ulvibacter sp. LPB0005, isolated from Thais luteostoma.</title>
        <authorList>
            <person name="Shin S.-K."/>
            <person name="Yi H."/>
        </authorList>
    </citation>
    <scope>NUCLEOTIDE SEQUENCE [LARGE SCALE GENOMIC DNA]</scope>
    <source>
        <strain evidence="2 3">LPB0005</strain>
    </source>
</reference>
<dbReference type="SUPFAM" id="SSF52540">
    <property type="entry name" value="P-loop containing nucleoside triphosphate hydrolases"/>
    <property type="match status" value="1"/>
</dbReference>
<dbReference type="AlphaFoldDB" id="A0A167G8E6"/>
<evidence type="ECO:0000256" key="1">
    <source>
        <dbReference type="ARBA" id="ARBA00022679"/>
    </source>
</evidence>
<dbReference type="Gene3D" id="3.40.50.300">
    <property type="entry name" value="P-loop containing nucleotide triphosphate hydrolases"/>
    <property type="match status" value="1"/>
</dbReference>
<dbReference type="Pfam" id="PF13469">
    <property type="entry name" value="Sulfotransfer_3"/>
    <property type="match status" value="2"/>
</dbReference>
<gene>
    <name evidence="2" type="ORF">ULVI_12545</name>
</gene>
<keyword evidence="1" id="KW-0808">Transferase</keyword>
<evidence type="ECO:0000313" key="3">
    <source>
        <dbReference type="Proteomes" id="UP000077013"/>
    </source>
</evidence>
<dbReference type="GO" id="GO:0008476">
    <property type="term" value="F:protein-tyrosine sulfotransferase activity"/>
    <property type="evidence" value="ECO:0007669"/>
    <property type="project" value="InterPro"/>
</dbReference>
<dbReference type="InterPro" id="IPR026634">
    <property type="entry name" value="TPST-like"/>
</dbReference>